<dbReference type="SUPFAM" id="SSF101898">
    <property type="entry name" value="NHL repeat"/>
    <property type="match status" value="1"/>
</dbReference>
<proteinExistence type="predicted"/>
<dbReference type="SUPFAM" id="SSF53300">
    <property type="entry name" value="vWA-like"/>
    <property type="match status" value="1"/>
</dbReference>
<keyword evidence="3" id="KW-0732">Signal</keyword>
<name>A0A6P1Y0T3_9SPIR</name>
<dbReference type="Proteomes" id="UP000464374">
    <property type="component" value="Chromosome"/>
</dbReference>
<evidence type="ECO:0000256" key="1">
    <source>
        <dbReference type="ARBA" id="ARBA00022737"/>
    </source>
</evidence>
<dbReference type="GO" id="GO:0008270">
    <property type="term" value="F:zinc ion binding"/>
    <property type="evidence" value="ECO:0007669"/>
    <property type="project" value="UniProtKB-KW"/>
</dbReference>
<evidence type="ECO:0000256" key="2">
    <source>
        <dbReference type="PROSITE-ProRule" id="PRU00504"/>
    </source>
</evidence>
<reference evidence="4 5" key="1">
    <citation type="submission" date="2020-01" db="EMBL/GenBank/DDBJ databases">
        <title>Complete genome sequence of a human oral phylogroup 1 Treponema sp. strain ATCC 700766, originally isolated from periodontitis dental plaque.</title>
        <authorList>
            <person name="Chan Y."/>
            <person name="Huo Y.-B."/>
            <person name="Yu X.-L."/>
            <person name="Zeng H."/>
            <person name="Leung W.-K."/>
            <person name="Watt R.M."/>
        </authorList>
    </citation>
    <scope>NUCLEOTIDE SEQUENCE [LARGE SCALE GENOMIC DNA]</scope>
    <source>
        <strain evidence="4 5">OMZ 804</strain>
    </source>
</reference>
<dbReference type="InterPro" id="IPR011042">
    <property type="entry name" value="6-blade_b-propeller_TolB-like"/>
</dbReference>
<evidence type="ECO:0000313" key="4">
    <source>
        <dbReference type="EMBL" id="QHX43398.1"/>
    </source>
</evidence>
<dbReference type="InterPro" id="IPR036465">
    <property type="entry name" value="vWFA_dom_sf"/>
</dbReference>
<dbReference type="AlphaFoldDB" id="A0A6P1Y0T3"/>
<feature type="signal peptide" evidence="3">
    <location>
        <begin position="1"/>
        <end position="24"/>
    </location>
</feature>
<protein>
    <submittedName>
        <fullName evidence="4">Uncharacterized protein</fullName>
    </submittedName>
</protein>
<feature type="repeat" description="NHL" evidence="2">
    <location>
        <begin position="229"/>
        <end position="272"/>
    </location>
</feature>
<organism evidence="4 5">
    <name type="scientific">Treponema vincentii</name>
    <dbReference type="NCBI Taxonomy" id="69710"/>
    <lineage>
        <taxon>Bacteria</taxon>
        <taxon>Pseudomonadati</taxon>
        <taxon>Spirochaetota</taxon>
        <taxon>Spirochaetia</taxon>
        <taxon>Spirochaetales</taxon>
        <taxon>Treponemataceae</taxon>
        <taxon>Treponema</taxon>
    </lineage>
</organism>
<accession>A0A6P1Y0T3</accession>
<dbReference type="PROSITE" id="PS51125">
    <property type="entry name" value="NHL"/>
    <property type="match status" value="1"/>
</dbReference>
<dbReference type="CDD" id="cd05819">
    <property type="entry name" value="NHL"/>
    <property type="match status" value="1"/>
</dbReference>
<dbReference type="Gene3D" id="2.120.10.30">
    <property type="entry name" value="TolB, C-terminal domain"/>
    <property type="match status" value="2"/>
</dbReference>
<evidence type="ECO:0000313" key="5">
    <source>
        <dbReference type="Proteomes" id="UP000464374"/>
    </source>
</evidence>
<evidence type="ECO:0000256" key="3">
    <source>
        <dbReference type="SAM" id="SignalP"/>
    </source>
</evidence>
<dbReference type="PANTHER" id="PTHR24104:SF25">
    <property type="entry name" value="PROTEIN LIN-41"/>
    <property type="match status" value="1"/>
</dbReference>
<dbReference type="PANTHER" id="PTHR24104">
    <property type="entry name" value="E3 UBIQUITIN-PROTEIN LIGASE NHLRC1-RELATED"/>
    <property type="match status" value="1"/>
</dbReference>
<dbReference type="RefSeq" id="WP_162663721.1">
    <property type="nucleotide sequence ID" value="NZ_CP048020.1"/>
</dbReference>
<dbReference type="InterPro" id="IPR050952">
    <property type="entry name" value="TRIM-NHL_E3_ligases"/>
</dbReference>
<keyword evidence="1" id="KW-0677">Repeat</keyword>
<dbReference type="EMBL" id="CP048020">
    <property type="protein sequence ID" value="QHX43398.1"/>
    <property type="molecule type" value="Genomic_DNA"/>
</dbReference>
<dbReference type="InterPro" id="IPR011990">
    <property type="entry name" value="TPR-like_helical_dom_sf"/>
</dbReference>
<feature type="chain" id="PRO_5026836825" evidence="3">
    <location>
        <begin position="25"/>
        <end position="685"/>
    </location>
</feature>
<dbReference type="SUPFAM" id="SSF48452">
    <property type="entry name" value="TPR-like"/>
    <property type="match status" value="1"/>
</dbReference>
<dbReference type="KEGG" id="trz:GWP43_08015"/>
<dbReference type="InterPro" id="IPR001258">
    <property type="entry name" value="NHL_repeat"/>
</dbReference>
<dbReference type="Gene3D" id="3.40.50.410">
    <property type="entry name" value="von Willebrand factor, type A domain"/>
    <property type="match status" value="1"/>
</dbReference>
<dbReference type="Gene3D" id="1.25.40.10">
    <property type="entry name" value="Tetratricopeptide repeat domain"/>
    <property type="match status" value="1"/>
</dbReference>
<sequence length="685" mass="74930">MRIKRLLQTAGLMLLLLCGGMALTAQTNSLQPRLSSADRDHGFEEFRRGVQAYYRGTFNEAILLFEKALTHIPGDPLILDWLGQAYYRSGIEGAALEQWSAASASGYGGQLLKNKIEVVKERRSSQPDFAESVRYVETAVFESKHGSEVFFKQPLSVAAMGDGSFWVVAYGSNELVHFDINGIILDRTSGPLQGFDRPFDILPLKNGNLLISEFAADRLSLLTKDGKFIKSFGTKGRGDGQCIGPQFLAHDSYGNIFVTDFGNARVVVFSPDGEGLFTFGQRSGIFPGFTAPAGIAILDDLVYVADSVKGSIYVFDTAGNYIRTLLPDGSVVQAESMRVWKNNLLVSCANKVYLVDIGLASLYTVASLGNAPARVTAAIPDVNGSLLLADYKNGNIQVFSHINELAGGLFVRFDRVYADKFPTVTVDVRVENRMGQPLVGLTENNFFLTESNRQVNDFTLKGAAYLNTGCDIAVVIERSPQSEKEFELVKTVVKELAEAMQGKGKISLVSASQLPVLEGKFSPEALLSQPLKLKAAWSPVWNCDLALRLASGELINAAPKRAIVFLSFEDIGSDSFKQYSLNDLASYITNNGIRFYAVNLKPRTLPPELAYLCTKTGGMSTYIYAEQGLSPIIEDLIAKPVGSYQLSYTSTLPTDFGRAYLPVEVEVRLLTRSGRDETGYFAPLE</sequence>
<gene>
    <name evidence="4" type="ORF">GWP43_08015</name>
</gene>